<comment type="caution">
    <text evidence="2">The sequence shown here is derived from an EMBL/GenBank/DDBJ whole genome shotgun (WGS) entry which is preliminary data.</text>
</comment>
<sequence>MNFSTFAQLPKALAFTLPSDKPYDKAALRPETVAPARSEPDYNEIKCLWCVRLRKAFRKIYTKLVRELEKKFSGKVELAVDLDPQIKPAAIDGGKEASKPLPPRKKVGNGTASLNSHMYACPYSALSQM</sequence>
<dbReference type="EMBL" id="AWUE01018486">
    <property type="protein sequence ID" value="OMO79905.1"/>
    <property type="molecule type" value="Genomic_DNA"/>
</dbReference>
<evidence type="ECO:0000313" key="2">
    <source>
        <dbReference type="EMBL" id="OMO79905.1"/>
    </source>
</evidence>
<reference evidence="3" key="1">
    <citation type="submission" date="2013-09" db="EMBL/GenBank/DDBJ databases">
        <title>Corchorus olitorius genome sequencing.</title>
        <authorList>
            <person name="Alam M."/>
            <person name="Haque M.S."/>
            <person name="Islam M.S."/>
            <person name="Emdad E.M."/>
            <person name="Islam M.M."/>
            <person name="Ahmed B."/>
            <person name="Halim A."/>
            <person name="Hossen Q.M.M."/>
            <person name="Hossain M.Z."/>
            <person name="Ahmed R."/>
            <person name="Khan M.M."/>
            <person name="Islam R."/>
            <person name="Rashid M.M."/>
            <person name="Khan S.A."/>
            <person name="Rahman M.S."/>
            <person name="Alam M."/>
            <person name="Yahiya A.S."/>
            <person name="Khan M.S."/>
            <person name="Azam M.S."/>
            <person name="Haque T."/>
            <person name="Lashkar M.Z.H."/>
            <person name="Akhand A.I."/>
            <person name="Morshed G."/>
            <person name="Roy S."/>
            <person name="Uddin K.S."/>
            <person name="Rabeya T."/>
            <person name="Hossain A.S."/>
            <person name="Chowdhury A."/>
            <person name="Snigdha A.R."/>
            <person name="Mortoza M.S."/>
            <person name="Matin S.A."/>
            <person name="Hoque S.M.E."/>
            <person name="Islam M.K."/>
            <person name="Roy D.K."/>
            <person name="Haider R."/>
            <person name="Moosa M.M."/>
            <person name="Elias S.M."/>
            <person name="Hasan A.M."/>
            <person name="Jahan S."/>
            <person name="Shafiuddin M."/>
            <person name="Mahmood N."/>
            <person name="Shommy N.S."/>
        </authorList>
    </citation>
    <scope>NUCLEOTIDE SEQUENCE [LARGE SCALE GENOMIC DNA]</scope>
    <source>
        <strain evidence="3">cv. O-4</strain>
    </source>
</reference>
<organism evidence="2 3">
    <name type="scientific">Corchorus olitorius</name>
    <dbReference type="NCBI Taxonomy" id="93759"/>
    <lineage>
        <taxon>Eukaryota</taxon>
        <taxon>Viridiplantae</taxon>
        <taxon>Streptophyta</taxon>
        <taxon>Embryophyta</taxon>
        <taxon>Tracheophyta</taxon>
        <taxon>Spermatophyta</taxon>
        <taxon>Magnoliopsida</taxon>
        <taxon>eudicotyledons</taxon>
        <taxon>Gunneridae</taxon>
        <taxon>Pentapetalae</taxon>
        <taxon>rosids</taxon>
        <taxon>malvids</taxon>
        <taxon>Malvales</taxon>
        <taxon>Malvaceae</taxon>
        <taxon>Grewioideae</taxon>
        <taxon>Apeibeae</taxon>
        <taxon>Corchorus</taxon>
    </lineage>
</organism>
<dbReference type="AlphaFoldDB" id="A0A1R3IBH6"/>
<protein>
    <submittedName>
        <fullName evidence="2">Uncharacterized protein</fullName>
    </submittedName>
</protein>
<evidence type="ECO:0000313" key="3">
    <source>
        <dbReference type="Proteomes" id="UP000187203"/>
    </source>
</evidence>
<evidence type="ECO:0000256" key="1">
    <source>
        <dbReference type="SAM" id="MobiDB-lite"/>
    </source>
</evidence>
<keyword evidence="3" id="KW-1185">Reference proteome</keyword>
<gene>
    <name evidence="2" type="ORF">COLO4_24294</name>
</gene>
<proteinExistence type="predicted"/>
<feature type="region of interest" description="Disordered" evidence="1">
    <location>
        <begin position="91"/>
        <end position="110"/>
    </location>
</feature>
<accession>A0A1R3IBH6</accession>
<name>A0A1R3IBH6_9ROSI</name>
<dbReference type="Proteomes" id="UP000187203">
    <property type="component" value="Unassembled WGS sequence"/>
</dbReference>